<evidence type="ECO:0000313" key="9">
    <source>
        <dbReference type="EMBL" id="CCA67577.1"/>
    </source>
</evidence>
<dbReference type="GO" id="GO:0000319">
    <property type="term" value="F:sulfite transmembrane transporter activity"/>
    <property type="evidence" value="ECO:0007669"/>
    <property type="project" value="TreeGrafter"/>
</dbReference>
<feature type="transmembrane region" description="Helical" evidence="8">
    <location>
        <begin position="121"/>
        <end position="143"/>
    </location>
</feature>
<evidence type="ECO:0000313" key="10">
    <source>
        <dbReference type="Proteomes" id="UP000007148"/>
    </source>
</evidence>
<reference evidence="9 10" key="1">
    <citation type="journal article" date="2011" name="PLoS Pathog.">
        <title>Endophytic Life Strategies Decoded by Genome and Transcriptome Analyses of the Mutualistic Root Symbiont Piriformospora indica.</title>
        <authorList>
            <person name="Zuccaro A."/>
            <person name="Lahrmann U."/>
            <person name="Guldener U."/>
            <person name="Langen G."/>
            <person name="Pfiffi S."/>
            <person name="Biedenkopf D."/>
            <person name="Wong P."/>
            <person name="Samans B."/>
            <person name="Grimm C."/>
            <person name="Basiewicz M."/>
            <person name="Murat C."/>
            <person name="Martin F."/>
            <person name="Kogel K.H."/>
        </authorList>
    </citation>
    <scope>NUCLEOTIDE SEQUENCE [LARGE SCALE GENOMIC DNA]</scope>
    <source>
        <strain evidence="9 10">DSM 11827</strain>
    </source>
</reference>
<organism evidence="9 10">
    <name type="scientific">Serendipita indica (strain DSM 11827)</name>
    <name type="common">Root endophyte fungus</name>
    <name type="synonym">Piriformospora indica</name>
    <dbReference type="NCBI Taxonomy" id="1109443"/>
    <lineage>
        <taxon>Eukaryota</taxon>
        <taxon>Fungi</taxon>
        <taxon>Dikarya</taxon>
        <taxon>Basidiomycota</taxon>
        <taxon>Agaricomycotina</taxon>
        <taxon>Agaricomycetes</taxon>
        <taxon>Sebacinales</taxon>
        <taxon>Serendipitaceae</taxon>
        <taxon>Serendipita</taxon>
    </lineage>
</organism>
<dbReference type="Pfam" id="PF03595">
    <property type="entry name" value="SLAC1"/>
    <property type="match status" value="1"/>
</dbReference>
<evidence type="ECO:0000256" key="4">
    <source>
        <dbReference type="ARBA" id="ARBA00022475"/>
    </source>
</evidence>
<keyword evidence="5 8" id="KW-0812">Transmembrane</keyword>
<sequence>MPEERKSLLDRIRHFTPSWFAVTMGTGVVGILIYNLPYGNDKARHLVSLAFLILNSVLFAAFTLISALRYIIFPGIWSLMIREPTQSLFLSCFPMSLSTVISASISLSLHRDIPGLIPFLWILWWINVMLSMLSGIGLPYLMITRHKLQWEHHNATWLLPVVPNIVCASCGGVFTNALIDSDPYKAKLTVATSLMILAMGLCTSIMIATTYVFRLFAHGFPSAGLVVSLLIPLGPCGQGGYALLLLSNHLATLSSSLGIDGAFYGKVFIVLGASGALTLWSIGLWFGIIATIGLVEAAIRYRIPFRINYWGTIFPTGVYSLLTMQLGHNLDVSFFRIIGTIFSTITGLLWLGIAIKTCYHTFEGSIFHAPCLDDTPNTRPWRKHSPEDTQVELTQVNGGQQL</sequence>
<dbReference type="InterPro" id="IPR038665">
    <property type="entry name" value="Voltage-dep_anion_channel_sf"/>
</dbReference>
<keyword evidence="6 8" id="KW-1133">Transmembrane helix</keyword>
<dbReference type="Proteomes" id="UP000007148">
    <property type="component" value="Unassembled WGS sequence"/>
</dbReference>
<proteinExistence type="inferred from homology"/>
<feature type="transmembrane region" description="Helical" evidence="8">
    <location>
        <begin position="267"/>
        <end position="295"/>
    </location>
</feature>
<dbReference type="InterPro" id="IPR051629">
    <property type="entry name" value="Sulfite_efflux_TDT"/>
</dbReference>
<comment type="caution">
    <text evidence="9">The sequence shown here is derived from an EMBL/GenBank/DDBJ whole genome shotgun (WGS) entry which is preliminary data.</text>
</comment>
<keyword evidence="4" id="KW-1003">Cell membrane</keyword>
<keyword evidence="3" id="KW-0813">Transport</keyword>
<dbReference type="eggNOG" id="ENOG502QT02">
    <property type="taxonomic scope" value="Eukaryota"/>
</dbReference>
<name>G4T8F2_SERID</name>
<feature type="transmembrane region" description="Helical" evidence="8">
    <location>
        <begin position="333"/>
        <end position="355"/>
    </location>
</feature>
<evidence type="ECO:0000256" key="8">
    <source>
        <dbReference type="SAM" id="Phobius"/>
    </source>
</evidence>
<comment type="similarity">
    <text evidence="2">Belongs to the tellurite-resistance/dicarboxylate transporter (TDT) family.</text>
</comment>
<dbReference type="GO" id="GO:0005886">
    <property type="term" value="C:plasma membrane"/>
    <property type="evidence" value="ECO:0007669"/>
    <property type="project" value="UniProtKB-SubCell"/>
</dbReference>
<feature type="transmembrane region" description="Helical" evidence="8">
    <location>
        <begin position="225"/>
        <end position="247"/>
    </location>
</feature>
<dbReference type="FunCoup" id="G4T8F2">
    <property type="interactions" value="48"/>
</dbReference>
<dbReference type="OMA" id="AWHAVIM"/>
<comment type="subcellular location">
    <subcellularLocation>
        <location evidence="1">Cell membrane</location>
        <topology evidence="1">Multi-pass membrane protein</topology>
    </subcellularLocation>
</comment>
<accession>G4T8F2</accession>
<feature type="transmembrane region" description="Helical" evidence="8">
    <location>
        <begin position="12"/>
        <end position="34"/>
    </location>
</feature>
<dbReference type="PANTHER" id="PTHR31686:SF1">
    <property type="entry name" value="SULFITE EFFLUX PUMP SSU1"/>
    <property type="match status" value="1"/>
</dbReference>
<evidence type="ECO:0000256" key="5">
    <source>
        <dbReference type="ARBA" id="ARBA00022692"/>
    </source>
</evidence>
<dbReference type="EMBL" id="CAFZ01000016">
    <property type="protein sequence ID" value="CCA67577.1"/>
    <property type="molecule type" value="Genomic_DNA"/>
</dbReference>
<dbReference type="HOGENOM" id="CLU_030057_6_1_1"/>
<dbReference type="InterPro" id="IPR004695">
    <property type="entry name" value="SLAC1/Mae1/Ssu1/TehA"/>
</dbReference>
<evidence type="ECO:0000256" key="2">
    <source>
        <dbReference type="ARBA" id="ARBA00008566"/>
    </source>
</evidence>
<feature type="transmembrane region" description="Helical" evidence="8">
    <location>
        <begin position="46"/>
        <end position="68"/>
    </location>
</feature>
<dbReference type="AlphaFoldDB" id="G4T8F2"/>
<dbReference type="InParanoid" id="G4T8F2"/>
<dbReference type="OrthoDB" id="1099at2759"/>
<keyword evidence="7 8" id="KW-0472">Membrane</keyword>
<evidence type="ECO:0000256" key="3">
    <source>
        <dbReference type="ARBA" id="ARBA00022448"/>
    </source>
</evidence>
<evidence type="ECO:0000256" key="1">
    <source>
        <dbReference type="ARBA" id="ARBA00004651"/>
    </source>
</evidence>
<dbReference type="Gene3D" id="1.50.10.150">
    <property type="entry name" value="Voltage-dependent anion channel"/>
    <property type="match status" value="1"/>
</dbReference>
<evidence type="ECO:0000256" key="7">
    <source>
        <dbReference type="ARBA" id="ARBA00023136"/>
    </source>
</evidence>
<keyword evidence="10" id="KW-1185">Reference proteome</keyword>
<feature type="transmembrane region" description="Helical" evidence="8">
    <location>
        <begin position="155"/>
        <end position="179"/>
    </location>
</feature>
<dbReference type="PANTHER" id="PTHR31686">
    <property type="match status" value="1"/>
</dbReference>
<gene>
    <name evidence="9" type="ORF">PIIN_01405</name>
</gene>
<evidence type="ECO:0000256" key="6">
    <source>
        <dbReference type="ARBA" id="ARBA00022989"/>
    </source>
</evidence>
<feature type="transmembrane region" description="Helical" evidence="8">
    <location>
        <begin position="191"/>
        <end position="213"/>
    </location>
</feature>
<feature type="transmembrane region" description="Helical" evidence="8">
    <location>
        <begin position="307"/>
        <end position="327"/>
    </location>
</feature>
<dbReference type="CDD" id="cd09318">
    <property type="entry name" value="TDT_SSU1"/>
    <property type="match status" value="1"/>
</dbReference>
<protein>
    <submittedName>
        <fullName evidence="9">Related to malic acid transport protein</fullName>
    </submittedName>
</protein>